<dbReference type="InterPro" id="IPR036397">
    <property type="entry name" value="RNaseH_sf"/>
</dbReference>
<keyword evidence="1" id="KW-0812">Transmembrane</keyword>
<comment type="caution">
    <text evidence="2">The sequence shown here is derived from an EMBL/GenBank/DDBJ whole genome shotgun (WGS) entry which is preliminary data.</text>
</comment>
<sequence>MLAQRLARYTPPSTTPDQLWRYVESIWNTVTQGYIHSLFESMLRRGAAVLAINGGNTSYYFCQLLPVTRGSNFNRLIFVQHVICQINFAVTSVVFLSVAFCLASS</sequence>
<keyword evidence="3" id="KW-1185">Reference proteome</keyword>
<keyword evidence="1" id="KW-1133">Transmembrane helix</keyword>
<dbReference type="GO" id="GO:0003676">
    <property type="term" value="F:nucleic acid binding"/>
    <property type="evidence" value="ECO:0007669"/>
    <property type="project" value="InterPro"/>
</dbReference>
<organism evidence="2 3">
    <name type="scientific">Trichonephila clavipes</name>
    <name type="common">Golden silk orbweaver</name>
    <name type="synonym">Nephila clavipes</name>
    <dbReference type="NCBI Taxonomy" id="2585209"/>
    <lineage>
        <taxon>Eukaryota</taxon>
        <taxon>Metazoa</taxon>
        <taxon>Ecdysozoa</taxon>
        <taxon>Arthropoda</taxon>
        <taxon>Chelicerata</taxon>
        <taxon>Arachnida</taxon>
        <taxon>Araneae</taxon>
        <taxon>Araneomorphae</taxon>
        <taxon>Entelegynae</taxon>
        <taxon>Araneoidea</taxon>
        <taxon>Nephilidae</taxon>
        <taxon>Trichonephila</taxon>
    </lineage>
</organism>
<evidence type="ECO:0000313" key="2">
    <source>
        <dbReference type="EMBL" id="GFY31452.1"/>
    </source>
</evidence>
<feature type="transmembrane region" description="Helical" evidence="1">
    <location>
        <begin position="78"/>
        <end position="103"/>
    </location>
</feature>
<dbReference type="Gene3D" id="3.30.420.10">
    <property type="entry name" value="Ribonuclease H-like superfamily/Ribonuclease H"/>
    <property type="match status" value="1"/>
</dbReference>
<protein>
    <submittedName>
        <fullName evidence="2">Uncharacterized protein</fullName>
    </submittedName>
</protein>
<dbReference type="AlphaFoldDB" id="A0A8X6WBC6"/>
<reference evidence="2" key="1">
    <citation type="submission" date="2020-08" db="EMBL/GenBank/DDBJ databases">
        <title>Multicomponent nature underlies the extraordinary mechanical properties of spider dragline silk.</title>
        <authorList>
            <person name="Kono N."/>
            <person name="Nakamura H."/>
            <person name="Mori M."/>
            <person name="Yoshida Y."/>
            <person name="Ohtoshi R."/>
            <person name="Malay A.D."/>
            <person name="Moran D.A.P."/>
            <person name="Tomita M."/>
            <person name="Numata K."/>
            <person name="Arakawa K."/>
        </authorList>
    </citation>
    <scope>NUCLEOTIDE SEQUENCE</scope>
</reference>
<proteinExistence type="predicted"/>
<accession>A0A8X6WBC6</accession>
<gene>
    <name evidence="2" type="primary">NCL1_11945</name>
    <name evidence="2" type="ORF">TNCV_4990111</name>
</gene>
<name>A0A8X6WBC6_TRICX</name>
<dbReference type="EMBL" id="BMAU01021398">
    <property type="protein sequence ID" value="GFY31452.1"/>
    <property type="molecule type" value="Genomic_DNA"/>
</dbReference>
<evidence type="ECO:0000313" key="3">
    <source>
        <dbReference type="Proteomes" id="UP000887159"/>
    </source>
</evidence>
<keyword evidence="1" id="KW-0472">Membrane</keyword>
<dbReference type="Proteomes" id="UP000887159">
    <property type="component" value="Unassembled WGS sequence"/>
</dbReference>
<evidence type="ECO:0000256" key="1">
    <source>
        <dbReference type="SAM" id="Phobius"/>
    </source>
</evidence>